<dbReference type="Pfam" id="PF21597">
    <property type="entry name" value="TetR_C_43"/>
    <property type="match status" value="1"/>
</dbReference>
<keyword evidence="1" id="KW-0805">Transcription regulation</keyword>
<dbReference type="InterPro" id="IPR023772">
    <property type="entry name" value="DNA-bd_HTH_TetR-type_CS"/>
</dbReference>
<evidence type="ECO:0000256" key="2">
    <source>
        <dbReference type="ARBA" id="ARBA00023125"/>
    </source>
</evidence>
<proteinExistence type="predicted"/>
<reference evidence="8" key="2">
    <citation type="submission" date="2018-08" db="EMBL/GenBank/DDBJ databases">
        <authorList>
            <person name="Hornung B."/>
        </authorList>
    </citation>
    <scope>NUCLEOTIDE SEQUENCE [LARGE SCALE GENOMIC DNA]</scope>
</reference>
<reference evidence="7" key="1">
    <citation type="submission" date="2018-08" db="EMBL/GenBank/DDBJ databases">
        <authorList>
            <person name="Ferrada E.E."/>
            <person name="Latorre B.A."/>
        </authorList>
    </citation>
    <scope>NUCLEOTIDE SEQUENCE [LARGE SCALE GENOMIC DNA]</scope>
    <source>
        <strain evidence="7">Propionibacterium_australiense1</strain>
    </source>
</reference>
<keyword evidence="2 4" id="KW-0238">DNA-binding</keyword>
<evidence type="ECO:0000256" key="1">
    <source>
        <dbReference type="ARBA" id="ARBA00023015"/>
    </source>
</evidence>
<evidence type="ECO:0000256" key="4">
    <source>
        <dbReference type="PROSITE-ProRule" id="PRU00335"/>
    </source>
</evidence>
<dbReference type="EMBL" id="RCIW01000010">
    <property type="protein sequence ID" value="RLP09669.1"/>
    <property type="molecule type" value="Genomic_DNA"/>
</dbReference>
<dbReference type="AlphaFoldDB" id="A0A383S8I3"/>
<dbReference type="PANTHER" id="PTHR30055">
    <property type="entry name" value="HTH-TYPE TRANSCRIPTIONAL REGULATOR RUTR"/>
    <property type="match status" value="1"/>
</dbReference>
<dbReference type="PANTHER" id="PTHR30055:SF234">
    <property type="entry name" value="HTH-TYPE TRANSCRIPTIONAL REGULATOR BETI"/>
    <property type="match status" value="1"/>
</dbReference>
<dbReference type="Proteomes" id="UP000263928">
    <property type="component" value="Unassembled WGS sequence"/>
</dbReference>
<evidence type="ECO:0000313" key="7">
    <source>
        <dbReference type="EMBL" id="SYZ33576.1"/>
    </source>
</evidence>
<name>A0A383S8I3_9ACTN</name>
<dbReference type="GO" id="GO:0003700">
    <property type="term" value="F:DNA-binding transcription factor activity"/>
    <property type="evidence" value="ECO:0007669"/>
    <property type="project" value="TreeGrafter"/>
</dbReference>
<evidence type="ECO:0000313" key="9">
    <source>
        <dbReference type="Proteomes" id="UP000279336"/>
    </source>
</evidence>
<dbReference type="Gene3D" id="1.10.357.10">
    <property type="entry name" value="Tetracycline Repressor, domain 2"/>
    <property type="match status" value="1"/>
</dbReference>
<keyword evidence="7" id="KW-0371">Homeobox</keyword>
<dbReference type="RefSeq" id="WP_119161913.1">
    <property type="nucleotide sequence ID" value="NZ_LR134442.1"/>
</dbReference>
<dbReference type="Pfam" id="PF00440">
    <property type="entry name" value="TetR_N"/>
    <property type="match status" value="1"/>
</dbReference>
<dbReference type="SUPFAM" id="SSF46689">
    <property type="entry name" value="Homeodomain-like"/>
    <property type="match status" value="1"/>
</dbReference>
<gene>
    <name evidence="6" type="ORF">D7U36_07720</name>
    <name evidence="7" type="ORF">PROPAUS_1495</name>
</gene>
<evidence type="ECO:0000256" key="3">
    <source>
        <dbReference type="ARBA" id="ARBA00023163"/>
    </source>
</evidence>
<dbReference type="OrthoDB" id="3382616at2"/>
<reference evidence="6 9" key="3">
    <citation type="submission" date="2018-10" db="EMBL/GenBank/DDBJ databases">
        <title>Propionibacterium australiense Genome Sequencing and Assembly.</title>
        <authorList>
            <person name="Bernier A.-M."/>
            <person name="Bernard K."/>
        </authorList>
    </citation>
    <scope>NUCLEOTIDE SEQUENCE [LARGE SCALE GENOMIC DNA]</scope>
    <source>
        <strain evidence="6 9">NML98A078</strain>
    </source>
</reference>
<dbReference type="PRINTS" id="PR00455">
    <property type="entry name" value="HTHTETR"/>
</dbReference>
<dbReference type="InterPro" id="IPR036271">
    <property type="entry name" value="Tet_transcr_reg_TetR-rel_C_sf"/>
</dbReference>
<dbReference type="Proteomes" id="UP000279336">
    <property type="component" value="Unassembled WGS sequence"/>
</dbReference>
<evidence type="ECO:0000313" key="6">
    <source>
        <dbReference type="EMBL" id="RLP09669.1"/>
    </source>
</evidence>
<dbReference type="GO" id="GO:0000976">
    <property type="term" value="F:transcription cis-regulatory region binding"/>
    <property type="evidence" value="ECO:0007669"/>
    <property type="project" value="TreeGrafter"/>
</dbReference>
<feature type="domain" description="HTH tetR-type" evidence="5">
    <location>
        <begin position="14"/>
        <end position="73"/>
    </location>
</feature>
<keyword evidence="3" id="KW-0804">Transcription</keyword>
<dbReference type="PROSITE" id="PS01081">
    <property type="entry name" value="HTH_TETR_1"/>
    <property type="match status" value="1"/>
</dbReference>
<evidence type="ECO:0000313" key="8">
    <source>
        <dbReference type="Proteomes" id="UP000263928"/>
    </source>
</evidence>
<feature type="DNA-binding region" description="H-T-H motif" evidence="4">
    <location>
        <begin position="36"/>
        <end position="55"/>
    </location>
</feature>
<dbReference type="InterPro" id="IPR049445">
    <property type="entry name" value="TetR_SbtR-like_C"/>
</dbReference>
<sequence length="199" mass="21763">MPTTQASPTRKDAARNRARLLEAAQQLFTAGGLDITLKDVARRAGVGVGTVYRHFPTKDELISALFAEQLDREIERARAGAAEQDAWNGLVHYLEDTLRIQASNRGLRALMCPAGSTNPTVRECKAVINPYVERMVEAAHEQGTLRADCTALDIAYLQIALVGIMDANPDSPELYRRHLAFFLDGVRTGPTREGSGTEA</sequence>
<dbReference type="PROSITE" id="PS50977">
    <property type="entry name" value="HTH_TETR_2"/>
    <property type="match status" value="1"/>
</dbReference>
<evidence type="ECO:0000259" key="5">
    <source>
        <dbReference type="PROSITE" id="PS50977"/>
    </source>
</evidence>
<dbReference type="InterPro" id="IPR001647">
    <property type="entry name" value="HTH_TetR"/>
</dbReference>
<dbReference type="InterPro" id="IPR009057">
    <property type="entry name" value="Homeodomain-like_sf"/>
</dbReference>
<dbReference type="SUPFAM" id="SSF48498">
    <property type="entry name" value="Tetracyclin repressor-like, C-terminal domain"/>
    <property type="match status" value="1"/>
</dbReference>
<protein>
    <submittedName>
        <fullName evidence="7">Homeobox domain-like</fullName>
    </submittedName>
    <submittedName>
        <fullName evidence="6">TetR family transcriptional regulator</fullName>
    </submittedName>
</protein>
<organism evidence="7 8">
    <name type="scientific">Propionibacterium australiense</name>
    <dbReference type="NCBI Taxonomy" id="119981"/>
    <lineage>
        <taxon>Bacteria</taxon>
        <taxon>Bacillati</taxon>
        <taxon>Actinomycetota</taxon>
        <taxon>Actinomycetes</taxon>
        <taxon>Propionibacteriales</taxon>
        <taxon>Propionibacteriaceae</taxon>
        <taxon>Propionibacterium</taxon>
    </lineage>
</organism>
<keyword evidence="8" id="KW-1185">Reference proteome</keyword>
<dbReference type="EMBL" id="UNQJ01000009">
    <property type="protein sequence ID" value="SYZ33576.1"/>
    <property type="molecule type" value="Genomic_DNA"/>
</dbReference>
<dbReference type="InterPro" id="IPR050109">
    <property type="entry name" value="HTH-type_TetR-like_transc_reg"/>
</dbReference>
<accession>A0A383S8I3</accession>